<dbReference type="Gene3D" id="1.10.10.60">
    <property type="entry name" value="Homeodomain-like"/>
    <property type="match status" value="1"/>
</dbReference>
<reference evidence="2" key="1">
    <citation type="submission" date="2020-11" db="EMBL/GenBank/DDBJ databases">
        <authorList>
            <person name="Tran Van P."/>
        </authorList>
    </citation>
    <scope>NUCLEOTIDE SEQUENCE</scope>
</reference>
<dbReference type="EMBL" id="OC003183">
    <property type="protein sequence ID" value="CAD7262923.1"/>
    <property type="molecule type" value="Genomic_DNA"/>
</dbReference>
<proteinExistence type="predicted"/>
<accession>A0A7R9G1M9</accession>
<evidence type="ECO:0000313" key="2">
    <source>
        <dbReference type="EMBL" id="CAD7262923.1"/>
    </source>
</evidence>
<gene>
    <name evidence="2" type="ORF">TSIB3V08_LOCUS7019</name>
</gene>
<dbReference type="AlphaFoldDB" id="A0A7R9G1M9"/>
<protein>
    <submittedName>
        <fullName evidence="2">Uncharacterized protein</fullName>
    </submittedName>
</protein>
<feature type="region of interest" description="Disordered" evidence="1">
    <location>
        <begin position="85"/>
        <end position="111"/>
    </location>
</feature>
<feature type="compositionally biased region" description="Low complexity" evidence="1">
    <location>
        <begin position="86"/>
        <end position="97"/>
    </location>
</feature>
<organism evidence="2">
    <name type="scientific">Timema shepardi</name>
    <name type="common">Walking stick</name>
    <dbReference type="NCBI Taxonomy" id="629360"/>
    <lineage>
        <taxon>Eukaryota</taxon>
        <taxon>Metazoa</taxon>
        <taxon>Ecdysozoa</taxon>
        <taxon>Arthropoda</taxon>
        <taxon>Hexapoda</taxon>
        <taxon>Insecta</taxon>
        <taxon>Pterygota</taxon>
        <taxon>Neoptera</taxon>
        <taxon>Polyneoptera</taxon>
        <taxon>Phasmatodea</taxon>
        <taxon>Timematodea</taxon>
        <taxon>Timematoidea</taxon>
        <taxon>Timematidae</taxon>
        <taxon>Timema</taxon>
    </lineage>
</organism>
<name>A0A7R9G1M9_TIMSH</name>
<evidence type="ECO:0000256" key="1">
    <source>
        <dbReference type="SAM" id="MobiDB-lite"/>
    </source>
</evidence>
<sequence length="299" mass="33003">MSLIPGLDEEVDFRDSYLFHKQRANISRVSTAIATPVPISRPLSFPVPVSTTTLVSFATSPPIFPHISIHTFPHSHVPVSLAALEPVPSGSSSQQPQWLPTAEESPATVSLAPSSPAETLVQPQELFSASRIYSRQEDISILEYIIQHQAYAHIGGVMLWRQMEENLDNALVVLSSTAEDGEIEVRISMGNTRTWQSLKEHFLKKVLPNIESYYLSRERVRAFRERLEAISLLHGISLSNVELGEVNPHLRGGRVENHLGTPPSPVHPTEIRTSISPSSAVELNTTSALANYATEADDY</sequence>